<feature type="domain" description="IclR-ED" evidence="5">
    <location>
        <begin position="72"/>
        <end position="257"/>
    </location>
</feature>
<name>W0JT86_9EURY</name>
<dbReference type="KEGG" id="hlr:HALLA_00690"/>
<dbReference type="PANTHER" id="PTHR30136:SF35">
    <property type="entry name" value="HTH-TYPE TRANSCRIPTIONAL REGULATOR RV1719"/>
    <property type="match status" value="1"/>
</dbReference>
<keyword evidence="1" id="KW-0805">Transcription regulation</keyword>
<dbReference type="SUPFAM" id="SSF46785">
    <property type="entry name" value="Winged helix' DNA-binding domain"/>
    <property type="match status" value="1"/>
</dbReference>
<dbReference type="Pfam" id="PF01614">
    <property type="entry name" value="IclR_C"/>
    <property type="match status" value="1"/>
</dbReference>
<dbReference type="AlphaFoldDB" id="W0JT86"/>
<accession>W0JT86</accession>
<dbReference type="Gene3D" id="3.30.450.40">
    <property type="match status" value="1"/>
</dbReference>
<dbReference type="EMBL" id="CP007057">
    <property type="protein sequence ID" value="AHG01841.1"/>
    <property type="molecule type" value="Genomic_DNA"/>
</dbReference>
<dbReference type="InterPro" id="IPR050707">
    <property type="entry name" value="HTH_MetabolicPath_Reg"/>
</dbReference>
<dbReference type="GO" id="GO:0003677">
    <property type="term" value="F:DNA binding"/>
    <property type="evidence" value="ECO:0007669"/>
    <property type="project" value="UniProtKB-KW"/>
</dbReference>
<dbReference type="Proteomes" id="UP000019024">
    <property type="component" value="Plasmid unnamed2"/>
</dbReference>
<sequence length="258" mass="29037">MTKKEDTQKNRIQAVENAFEIVEEVQAANGCTVRHIMEMLDIPRSTAYVYMKTLEDVGFLSKSGDEYYIGVRFLKYGGCARHTSNIYQVSRVEVDKLAEKAQSVATIGCEDDGQRVLLYRTESGDAVSDNPPTGEYTKMHWTAVGKALLSQKSNAEIKEIAQRYGLPKATDQTHSDIDSLLKDIKEIRSRGYAIENEERSVGVKSIAMPIDIKDDLFENVAISVAGPTSRFTEDRIENELSTLLQETINIIELKMQHY</sequence>
<gene>
    <name evidence="6" type="ORF">HALLA_00690</name>
</gene>
<dbReference type="PANTHER" id="PTHR30136">
    <property type="entry name" value="HELIX-TURN-HELIX TRANSCRIPTIONAL REGULATOR, ICLR FAMILY"/>
    <property type="match status" value="1"/>
</dbReference>
<dbReference type="PROSITE" id="PS51078">
    <property type="entry name" value="ICLR_ED"/>
    <property type="match status" value="1"/>
</dbReference>
<proteinExistence type="predicted"/>
<dbReference type="InterPro" id="IPR014757">
    <property type="entry name" value="Tscrpt_reg_IclR_C"/>
</dbReference>
<feature type="domain" description="HTH iclR-type" evidence="4">
    <location>
        <begin position="12"/>
        <end position="71"/>
    </location>
</feature>
<dbReference type="InterPro" id="IPR005471">
    <property type="entry name" value="Tscrpt_reg_IclR_N"/>
</dbReference>
<keyword evidence="7" id="KW-1185">Reference proteome</keyword>
<dbReference type="Pfam" id="PF09339">
    <property type="entry name" value="HTH_IclR"/>
    <property type="match status" value="1"/>
</dbReference>
<keyword evidence="2" id="KW-0238">DNA-binding</keyword>
<dbReference type="InterPro" id="IPR029016">
    <property type="entry name" value="GAF-like_dom_sf"/>
</dbReference>
<dbReference type="HOGENOM" id="CLU_062618_4_3_2"/>
<dbReference type="RefSeq" id="WP_049954698.1">
    <property type="nucleotide sequence ID" value="NZ_CP007057.1"/>
</dbReference>
<keyword evidence="6" id="KW-0614">Plasmid</keyword>
<geneLocation type="plasmid" evidence="6">
    <name>unnamed</name>
</geneLocation>
<evidence type="ECO:0000256" key="1">
    <source>
        <dbReference type="ARBA" id="ARBA00023015"/>
    </source>
</evidence>
<evidence type="ECO:0000256" key="3">
    <source>
        <dbReference type="ARBA" id="ARBA00023163"/>
    </source>
</evidence>
<evidence type="ECO:0000313" key="6">
    <source>
        <dbReference type="EMBL" id="AHG01841.1"/>
    </source>
</evidence>
<dbReference type="eggNOG" id="arCOG02798">
    <property type="taxonomic scope" value="Archaea"/>
</dbReference>
<dbReference type="PROSITE" id="PS51077">
    <property type="entry name" value="HTH_ICLR"/>
    <property type="match status" value="1"/>
</dbReference>
<reference evidence="6 7" key="1">
    <citation type="submission" date="2014-01" db="EMBL/GenBank/DDBJ databases">
        <authorList>
            <consortium name="DOE Joint Genome Institute"/>
            <person name="Anderson I."/>
            <person name="Huntemann M."/>
            <person name="Han J."/>
            <person name="Chen A."/>
            <person name="Kyrpides N."/>
            <person name="Mavromatis K."/>
            <person name="Markowitz V."/>
            <person name="Palaniappan K."/>
            <person name="Ivanova N."/>
            <person name="Schaumberg A."/>
            <person name="Pati A."/>
            <person name="Liolios K."/>
            <person name="Nordberg H.P."/>
            <person name="Cantor M.N."/>
            <person name="Hua S.X."/>
            <person name="Woyke T."/>
        </authorList>
    </citation>
    <scope>NUCLEOTIDE SEQUENCE [LARGE SCALE GENOMIC DNA]</scope>
    <source>
        <strain evidence="6 7">XH-48</strain>
        <plasmid evidence="7">2</plasmid>
    </source>
</reference>
<evidence type="ECO:0000259" key="5">
    <source>
        <dbReference type="PROSITE" id="PS51078"/>
    </source>
</evidence>
<dbReference type="SMART" id="SM00346">
    <property type="entry name" value="HTH_ICLR"/>
    <property type="match status" value="1"/>
</dbReference>
<keyword evidence="3" id="KW-0804">Transcription</keyword>
<dbReference type="GO" id="GO:0003700">
    <property type="term" value="F:DNA-binding transcription factor activity"/>
    <property type="evidence" value="ECO:0007669"/>
    <property type="project" value="TreeGrafter"/>
</dbReference>
<dbReference type="InterPro" id="IPR036390">
    <property type="entry name" value="WH_DNA-bd_sf"/>
</dbReference>
<dbReference type="GO" id="GO:0045892">
    <property type="term" value="P:negative regulation of DNA-templated transcription"/>
    <property type="evidence" value="ECO:0007669"/>
    <property type="project" value="TreeGrafter"/>
</dbReference>
<protein>
    <submittedName>
        <fullName evidence="6">IclR family transcriptional regulator</fullName>
    </submittedName>
</protein>
<dbReference type="SUPFAM" id="SSF55781">
    <property type="entry name" value="GAF domain-like"/>
    <property type="match status" value="1"/>
</dbReference>
<evidence type="ECO:0000256" key="2">
    <source>
        <dbReference type="ARBA" id="ARBA00023125"/>
    </source>
</evidence>
<dbReference type="Gene3D" id="1.10.10.10">
    <property type="entry name" value="Winged helix-like DNA-binding domain superfamily/Winged helix DNA-binding domain"/>
    <property type="match status" value="1"/>
</dbReference>
<evidence type="ECO:0000259" key="4">
    <source>
        <dbReference type="PROSITE" id="PS51077"/>
    </source>
</evidence>
<evidence type="ECO:0000313" key="7">
    <source>
        <dbReference type="Proteomes" id="UP000019024"/>
    </source>
</evidence>
<dbReference type="GeneID" id="25147211"/>
<dbReference type="OrthoDB" id="14763at2157"/>
<organism evidence="6 7">
    <name type="scientific">Halostagnicola larsenii XH-48</name>
    <dbReference type="NCBI Taxonomy" id="797299"/>
    <lineage>
        <taxon>Archaea</taxon>
        <taxon>Methanobacteriati</taxon>
        <taxon>Methanobacteriota</taxon>
        <taxon>Stenosarchaea group</taxon>
        <taxon>Halobacteria</taxon>
        <taxon>Halobacteriales</taxon>
        <taxon>Natrialbaceae</taxon>
        <taxon>Halostagnicola</taxon>
    </lineage>
</organism>
<dbReference type="InterPro" id="IPR036388">
    <property type="entry name" value="WH-like_DNA-bd_sf"/>
</dbReference>